<evidence type="ECO:0000313" key="2">
    <source>
        <dbReference type="Proteomes" id="UP000321245"/>
    </source>
</evidence>
<dbReference type="EMBL" id="BJXC01000013">
    <property type="protein sequence ID" value="GEM52256.1"/>
    <property type="molecule type" value="Genomic_DNA"/>
</dbReference>
<reference evidence="1 2" key="1">
    <citation type="submission" date="2019-07" db="EMBL/GenBank/DDBJ databases">
        <title>Whole genome shotgun sequence of Empedobacter brevis NBRC 14943.</title>
        <authorList>
            <person name="Hosoyama A."/>
            <person name="Uohara A."/>
            <person name="Ohji S."/>
            <person name="Ichikawa N."/>
        </authorList>
    </citation>
    <scope>NUCLEOTIDE SEQUENCE [LARGE SCALE GENOMIC DNA]</scope>
    <source>
        <strain evidence="1 2">NBRC 14943</strain>
    </source>
</reference>
<accession>A0A511NHV0</accession>
<organism evidence="1 2">
    <name type="scientific">Empedobacter brevis NBRC 14943 = ATCC 43319</name>
    <dbReference type="NCBI Taxonomy" id="1218108"/>
    <lineage>
        <taxon>Bacteria</taxon>
        <taxon>Pseudomonadati</taxon>
        <taxon>Bacteroidota</taxon>
        <taxon>Flavobacteriia</taxon>
        <taxon>Flavobacteriales</taxon>
        <taxon>Weeksellaceae</taxon>
        <taxon>Empedobacter</taxon>
    </lineage>
</organism>
<name>A0A511NHV0_9FLAO</name>
<protein>
    <submittedName>
        <fullName evidence="1">Uncharacterized protein</fullName>
    </submittedName>
</protein>
<dbReference type="Proteomes" id="UP000321245">
    <property type="component" value="Unassembled WGS sequence"/>
</dbReference>
<proteinExistence type="predicted"/>
<keyword evidence="2" id="KW-1185">Reference proteome</keyword>
<gene>
    <name evidence="1" type="ORF">EB1_20460</name>
</gene>
<comment type="caution">
    <text evidence="1">The sequence shown here is derived from an EMBL/GenBank/DDBJ whole genome shotgun (WGS) entry which is preliminary data.</text>
</comment>
<sequence length="79" mass="8819">MANALSFKWPTKYKSTKAKTDSITISNIIGMANKNTDFLIGIAVKSKFSLEKDCLINEKIDPILAVKDFSTVIFLDFTN</sequence>
<evidence type="ECO:0000313" key="1">
    <source>
        <dbReference type="EMBL" id="GEM52256.1"/>
    </source>
</evidence>
<dbReference type="AlphaFoldDB" id="A0A511NHV0"/>